<keyword evidence="1" id="KW-0732">Signal</keyword>
<dbReference type="EMBL" id="JJML01000009">
    <property type="protein sequence ID" value="KGF73326.1"/>
    <property type="molecule type" value="Genomic_DNA"/>
</dbReference>
<proteinExistence type="predicted"/>
<evidence type="ECO:0000313" key="3">
    <source>
        <dbReference type="Proteomes" id="UP000030170"/>
    </source>
</evidence>
<organism evidence="2 3">
    <name type="scientific">Neosynechococcus sphagnicola sy1</name>
    <dbReference type="NCBI Taxonomy" id="1497020"/>
    <lineage>
        <taxon>Bacteria</taxon>
        <taxon>Bacillati</taxon>
        <taxon>Cyanobacteriota</taxon>
        <taxon>Cyanophyceae</taxon>
        <taxon>Neosynechococcales</taxon>
        <taxon>Neosynechococcaceae</taxon>
        <taxon>Neosynechococcus</taxon>
    </lineage>
</organism>
<dbReference type="Pfam" id="PF10989">
    <property type="entry name" value="DUF2808"/>
    <property type="match status" value="1"/>
</dbReference>
<dbReference type="OrthoDB" id="464559at2"/>
<comment type="caution">
    <text evidence="2">The sequence shown here is derived from an EMBL/GenBank/DDBJ whole genome shotgun (WGS) entry which is preliminary data.</text>
</comment>
<name>A0A098TM36_9CYAN</name>
<dbReference type="STRING" id="1497020.DO97_21180"/>
<keyword evidence="3" id="KW-1185">Reference proteome</keyword>
<sequence length="181" mass="19881">MKSLFSVLALSGCLLTGFTVASLAEGLPGVTLFGNVQPENQLPFRLDFGGVPSVWDRYRLRIPSKKVKLAIAQIAISYPDYYQGEFDPKAVAVALTSNSSSFGGPKILKRLPIQEVNWDKENRMLLIYLKEPIPASSNVEIILSNVLNPSPGGIFNFNCQIQTPGDLPLLRYIGTWILNIG</sequence>
<evidence type="ECO:0000256" key="1">
    <source>
        <dbReference type="SAM" id="SignalP"/>
    </source>
</evidence>
<reference evidence="2 3" key="1">
    <citation type="journal article" date="2014" name="Mol. Ecol.">
        <title>Evolution of Synechococcus.</title>
        <authorList>
            <person name="Dvorak P."/>
            <person name="Casamatta D."/>
            <person name="Hasler P."/>
            <person name="Poulickova A."/>
            <person name="Ondrej V."/>
            <person name="Sanges R."/>
        </authorList>
    </citation>
    <scope>NUCLEOTIDE SEQUENCE [LARGE SCALE GENOMIC DNA]</scope>
    <source>
        <strain evidence="2 3">CAUP A 1101</strain>
    </source>
</reference>
<feature type="signal peptide" evidence="1">
    <location>
        <begin position="1"/>
        <end position="24"/>
    </location>
</feature>
<dbReference type="Proteomes" id="UP000030170">
    <property type="component" value="Unassembled WGS sequence"/>
</dbReference>
<protein>
    <recommendedName>
        <fullName evidence="4">DUF2808 domain-containing protein</fullName>
    </recommendedName>
</protein>
<evidence type="ECO:0000313" key="2">
    <source>
        <dbReference type="EMBL" id="KGF73326.1"/>
    </source>
</evidence>
<dbReference type="InterPro" id="IPR021256">
    <property type="entry name" value="DUF2808"/>
</dbReference>
<dbReference type="AlphaFoldDB" id="A0A098TM36"/>
<accession>A0A098TM36</accession>
<evidence type="ECO:0008006" key="4">
    <source>
        <dbReference type="Google" id="ProtNLM"/>
    </source>
</evidence>
<gene>
    <name evidence="2" type="ORF">DO97_21180</name>
</gene>
<feature type="chain" id="PRO_5001941044" description="DUF2808 domain-containing protein" evidence="1">
    <location>
        <begin position="25"/>
        <end position="181"/>
    </location>
</feature>